<evidence type="ECO:0000313" key="6">
    <source>
        <dbReference type="Proteomes" id="UP000194977"/>
    </source>
</evidence>
<dbReference type="EMBL" id="NARP01000001">
    <property type="protein sequence ID" value="OTQ01707.1"/>
    <property type="molecule type" value="Genomic_DNA"/>
</dbReference>
<evidence type="ECO:0000259" key="2">
    <source>
        <dbReference type="Pfam" id="PF12528"/>
    </source>
</evidence>
<evidence type="ECO:0000313" key="3">
    <source>
        <dbReference type="EMBL" id="OTQ01707.1"/>
    </source>
</evidence>
<comment type="caution">
    <text evidence="3">The sequence shown here is derived from an EMBL/GenBank/DDBJ whole genome shotgun (WGS) entry which is preliminary data.</text>
</comment>
<feature type="transmembrane region" description="Helical" evidence="1">
    <location>
        <begin position="6"/>
        <end position="28"/>
    </location>
</feature>
<dbReference type="EMBL" id="NART01000008">
    <property type="protein sequence ID" value="OTQ11181.1"/>
    <property type="molecule type" value="Genomic_DNA"/>
</dbReference>
<dbReference type="AlphaFoldDB" id="A0A242NLR8"/>
<dbReference type="Pfam" id="PF12528">
    <property type="entry name" value="T2SSppdC"/>
    <property type="match status" value="1"/>
</dbReference>
<feature type="domain" description="Prepilin peptidase dependent protein C-like C-terminal" evidence="2">
    <location>
        <begin position="31"/>
        <end position="106"/>
    </location>
</feature>
<sequence length="107" mass="12527">MSNKNSMGFSLIEVMIASSLFSIIILGFTSYQQSLIYQHHYLSNRLQAEQIAFELLESYPDLANHIIPNDWQYNLQIDLYNRRCKMVLVTVTPINIKPVKQKRLFCN</sequence>
<keyword evidence="1" id="KW-0472">Membrane</keyword>
<dbReference type="NCBIfam" id="TIGR02532">
    <property type="entry name" value="IV_pilin_GFxxxE"/>
    <property type="match status" value="1"/>
</dbReference>
<keyword evidence="5" id="KW-1185">Reference proteome</keyword>
<keyword evidence="1" id="KW-0812">Transmembrane</keyword>
<dbReference type="InterPro" id="IPR012902">
    <property type="entry name" value="N_methyl_site"/>
</dbReference>
<keyword evidence="1" id="KW-1133">Transmembrane helix</keyword>
<dbReference type="Pfam" id="PF07963">
    <property type="entry name" value="N_methyl"/>
    <property type="match status" value="1"/>
</dbReference>
<dbReference type="RefSeq" id="WP_086300445.1">
    <property type="nucleotide sequence ID" value="NZ_CP132380.1"/>
</dbReference>
<protein>
    <recommendedName>
        <fullName evidence="2">Prepilin peptidase dependent protein C-like C-terminal domain-containing protein</fullName>
    </recommendedName>
</protein>
<dbReference type="OrthoDB" id="7067363at2"/>
<dbReference type="Proteomes" id="UP000194977">
    <property type="component" value="Unassembled WGS sequence"/>
</dbReference>
<reference evidence="5 6" key="1">
    <citation type="submission" date="2017-03" db="EMBL/GenBank/DDBJ databases">
        <title>Comparative genomics of honeybee gut symbionts reveal geographically distinct and subgroup specific antibiotic resistance.</title>
        <authorList>
            <person name="Ludvigsen J."/>
            <person name="Porcellato D."/>
            <person name="Labee-Lund T.M."/>
            <person name="Amdam G.V."/>
            <person name="Rudi K."/>
        </authorList>
    </citation>
    <scope>NUCLEOTIDE SEQUENCE [LARGE SCALE GENOMIC DNA]</scope>
    <source>
        <strain evidence="3 6">A-7-12</strain>
        <strain evidence="4 5">A-9-12</strain>
    </source>
</reference>
<evidence type="ECO:0000313" key="5">
    <source>
        <dbReference type="Proteomes" id="UP000194800"/>
    </source>
</evidence>
<evidence type="ECO:0000313" key="4">
    <source>
        <dbReference type="EMBL" id="OTQ11181.1"/>
    </source>
</evidence>
<accession>A0A242NLR8</accession>
<dbReference type="Proteomes" id="UP000194800">
    <property type="component" value="Unassembled WGS sequence"/>
</dbReference>
<gene>
    <name evidence="4" type="ORF">B6C91_03065</name>
    <name evidence="3" type="ORF">B6D08_00495</name>
</gene>
<evidence type="ECO:0000256" key="1">
    <source>
        <dbReference type="SAM" id="Phobius"/>
    </source>
</evidence>
<dbReference type="InterPro" id="IPR022204">
    <property type="entry name" value="PpdC-like_C"/>
</dbReference>
<name>A0A242NLR8_9GAMM</name>
<organism evidence="3 6">
    <name type="scientific">Gilliamella apicola</name>
    <dbReference type="NCBI Taxonomy" id="1196095"/>
    <lineage>
        <taxon>Bacteria</taxon>
        <taxon>Pseudomonadati</taxon>
        <taxon>Pseudomonadota</taxon>
        <taxon>Gammaproteobacteria</taxon>
        <taxon>Orbales</taxon>
        <taxon>Orbaceae</taxon>
        <taxon>Gilliamella</taxon>
    </lineage>
</organism>
<proteinExistence type="predicted"/>